<dbReference type="EMBL" id="JACJIR010000002">
    <property type="protein sequence ID" value="MBA9082742.1"/>
    <property type="molecule type" value="Genomic_DNA"/>
</dbReference>
<dbReference type="RefSeq" id="WP_275039593.1">
    <property type="nucleotide sequence ID" value="NZ_CAWPNC010000002.1"/>
</dbReference>
<protein>
    <submittedName>
        <fullName evidence="1">Uncharacterized protein</fullName>
    </submittedName>
</protein>
<proteinExistence type="predicted"/>
<comment type="caution">
    <text evidence="1">The sequence shown here is derived from an EMBL/GenBank/DDBJ whole genome shotgun (WGS) entry which is preliminary data.</text>
</comment>
<keyword evidence="2" id="KW-1185">Reference proteome</keyword>
<evidence type="ECO:0000313" key="1">
    <source>
        <dbReference type="EMBL" id="MBA9082742.1"/>
    </source>
</evidence>
<sequence length="40" mass="4667">MTLKTDLKTHFLIVVEDAFLKTITQYTSYAKVNEQDGQYL</sequence>
<organism evidence="1 2">
    <name type="scientific">Bartonella chomelii</name>
    <dbReference type="NCBI Taxonomy" id="236402"/>
    <lineage>
        <taxon>Bacteria</taxon>
        <taxon>Pseudomonadati</taxon>
        <taxon>Pseudomonadota</taxon>
        <taxon>Alphaproteobacteria</taxon>
        <taxon>Hyphomicrobiales</taxon>
        <taxon>Bartonellaceae</taxon>
        <taxon>Bartonella</taxon>
    </lineage>
</organism>
<name>A0ABR6E2F9_9HYPH</name>
<evidence type="ECO:0000313" key="2">
    <source>
        <dbReference type="Proteomes" id="UP000548119"/>
    </source>
</evidence>
<dbReference type="Proteomes" id="UP000548119">
    <property type="component" value="Unassembled WGS sequence"/>
</dbReference>
<accession>A0ABR6E2F9</accession>
<gene>
    <name evidence="1" type="ORF">GGR10_000583</name>
</gene>
<reference evidence="1 2" key="1">
    <citation type="submission" date="2020-08" db="EMBL/GenBank/DDBJ databases">
        <title>Genomic Encyclopedia of Type Strains, Phase IV (KMG-IV): sequencing the most valuable type-strain genomes for metagenomic binning, comparative biology and taxonomic classification.</title>
        <authorList>
            <person name="Goeker M."/>
        </authorList>
    </citation>
    <scope>NUCLEOTIDE SEQUENCE [LARGE SCALE GENOMIC DNA]</scope>
    <source>
        <strain evidence="1 2">DSM 21431</strain>
    </source>
</reference>